<evidence type="ECO:0000313" key="2">
    <source>
        <dbReference type="EMBL" id="NMA44426.1"/>
    </source>
</evidence>
<evidence type="ECO:0008006" key="4">
    <source>
        <dbReference type="Google" id="ProtNLM"/>
    </source>
</evidence>
<evidence type="ECO:0000313" key="3">
    <source>
        <dbReference type="Proteomes" id="UP000526302"/>
    </source>
</evidence>
<comment type="caution">
    <text evidence="2">The sequence shown here is derived from an EMBL/GenBank/DDBJ whole genome shotgun (WGS) entry which is preliminary data.</text>
</comment>
<accession>A0A7K4BYU0</accession>
<gene>
    <name evidence="2" type="ORF">GX950_01265</name>
</gene>
<sequence length="120" mass="13646">MEKGQTSFEVLFIALVVLSITTLITTSYLQTNETTTILSVTKSEILTELNKSNSNNLIQSINIEKTPTTNTQKIIVQILSTNPEELKTIITPQYINDLNSRIKEKFKIENQQINLTIQQF</sequence>
<organism evidence="2 3">
    <name type="scientific">Candidatus Iainarchaeum sp</name>
    <dbReference type="NCBI Taxonomy" id="3101447"/>
    <lineage>
        <taxon>Archaea</taxon>
        <taxon>Candidatus Iainarchaeota</taxon>
        <taxon>Candidatus Iainarchaeia</taxon>
        <taxon>Candidatus Iainarchaeales</taxon>
        <taxon>Candidatus Iainarchaeaceae</taxon>
        <taxon>Candidatus Iainarchaeum</taxon>
    </lineage>
</organism>
<proteinExistence type="predicted"/>
<feature type="transmembrane region" description="Helical" evidence="1">
    <location>
        <begin position="7"/>
        <end position="29"/>
    </location>
</feature>
<protein>
    <recommendedName>
        <fullName evidence="4">Class III signal peptide-containing protein</fullName>
    </recommendedName>
</protein>
<dbReference type="EMBL" id="JAAZKV010000009">
    <property type="protein sequence ID" value="NMA44426.1"/>
    <property type="molecule type" value="Genomic_DNA"/>
</dbReference>
<reference evidence="2 3" key="1">
    <citation type="journal article" date="2020" name="Biotechnol. Biofuels">
        <title>New insights from the biogas microbiome by comprehensive genome-resolved metagenomics of nearly 1600 species originating from multiple anaerobic digesters.</title>
        <authorList>
            <person name="Campanaro S."/>
            <person name="Treu L."/>
            <person name="Rodriguez-R L.M."/>
            <person name="Kovalovszki A."/>
            <person name="Ziels R.M."/>
            <person name="Maus I."/>
            <person name="Zhu X."/>
            <person name="Kougias P.G."/>
            <person name="Basile A."/>
            <person name="Luo G."/>
            <person name="Schluter A."/>
            <person name="Konstantinidis K.T."/>
            <person name="Angelidaki I."/>
        </authorList>
    </citation>
    <scope>NUCLEOTIDE SEQUENCE [LARGE SCALE GENOMIC DNA]</scope>
    <source>
        <strain evidence="2">AS22ysBPME_79</strain>
    </source>
</reference>
<dbReference type="AlphaFoldDB" id="A0A7K4BYU0"/>
<dbReference type="Proteomes" id="UP000526302">
    <property type="component" value="Unassembled WGS sequence"/>
</dbReference>
<evidence type="ECO:0000256" key="1">
    <source>
        <dbReference type="SAM" id="Phobius"/>
    </source>
</evidence>
<keyword evidence="1" id="KW-0472">Membrane</keyword>
<keyword evidence="1" id="KW-0812">Transmembrane</keyword>
<name>A0A7K4BYU0_9ARCH</name>
<keyword evidence="1" id="KW-1133">Transmembrane helix</keyword>